<feature type="transmembrane region" description="Helical" evidence="7">
    <location>
        <begin position="12"/>
        <end position="33"/>
    </location>
</feature>
<gene>
    <name evidence="8" type="ORF">KC19_4G044800</name>
</gene>
<evidence type="ECO:0000256" key="7">
    <source>
        <dbReference type="SAM" id="Phobius"/>
    </source>
</evidence>
<dbReference type="GO" id="GO:0033619">
    <property type="term" value="P:membrane protein proteolysis"/>
    <property type="evidence" value="ECO:0007669"/>
    <property type="project" value="TreeGrafter"/>
</dbReference>
<feature type="transmembrane region" description="Helical" evidence="7">
    <location>
        <begin position="153"/>
        <end position="171"/>
    </location>
</feature>
<comment type="similarity">
    <text evidence="2">Belongs to the peptidase A22B family.</text>
</comment>
<dbReference type="InterPro" id="IPR006639">
    <property type="entry name" value="Preselin/SPP"/>
</dbReference>
<comment type="caution">
    <text evidence="8">The sequence shown here is derived from an EMBL/GenBank/DDBJ whole genome shotgun (WGS) entry which is preliminary data.</text>
</comment>
<dbReference type="InterPro" id="IPR007369">
    <property type="entry name" value="Peptidase_A22B_SPP"/>
</dbReference>
<name>A0A8T0I6X2_CERPU</name>
<sequence length="373" mass="40920">MELWRLVHLFEPAFVVLFFTSVTVVLASAHRALAFEKEGERNRDFAGVGSQSAVAVTLDTSQALLIPITCSCSLLIMFYLFSSVSMIIMAFTLVSSVLSLGFTLAPYVTALNARLGDVVVISRSWFGPITRSQAALALFCVGVVTSWMVTGHWFLNNVLGISLCIAFVSHVRLPNIKVCALLLACLFVYDIFWVFFSEQLFGSNVMVTVATRQTSNPVHTVANSLNMQRISEVVVKKLDLPLKLIFPRSFWDVSSGNFRSQYLMIGLGDMAIPGMLLSLVLCFDHRKFREHDNEGTFSRGNKYIQFGGCGYAVGMIAALAAGLLSQAAQPALLYLVPSTLGSILCAAWARGELAELWSGPRPIVTEKTSFMEP</sequence>
<evidence type="ECO:0000256" key="3">
    <source>
        <dbReference type="ARBA" id="ARBA00022692"/>
    </source>
</evidence>
<dbReference type="GO" id="GO:0030660">
    <property type="term" value="C:Golgi-associated vesicle membrane"/>
    <property type="evidence" value="ECO:0007669"/>
    <property type="project" value="TreeGrafter"/>
</dbReference>
<keyword evidence="3 7" id="KW-0812">Transmembrane</keyword>
<protein>
    <recommendedName>
        <fullName evidence="10">Signal peptide peptidase-like 3</fullName>
    </recommendedName>
</protein>
<dbReference type="PANTHER" id="PTHR12174:SF22">
    <property type="entry name" value="SIGNAL PEPTIDE PEPTIDASE-LIKE 3"/>
    <property type="match status" value="1"/>
</dbReference>
<evidence type="ECO:0000256" key="5">
    <source>
        <dbReference type="ARBA" id="ARBA00022989"/>
    </source>
</evidence>
<keyword evidence="4" id="KW-0378">Hydrolase</keyword>
<dbReference type="Proteomes" id="UP000822688">
    <property type="component" value="Chromosome 4"/>
</dbReference>
<feature type="transmembrane region" description="Helical" evidence="7">
    <location>
        <begin position="262"/>
        <end position="283"/>
    </location>
</feature>
<keyword evidence="5 7" id="KW-1133">Transmembrane helix</keyword>
<organism evidence="8 9">
    <name type="scientific">Ceratodon purpureus</name>
    <name type="common">Fire moss</name>
    <name type="synonym">Dicranum purpureum</name>
    <dbReference type="NCBI Taxonomy" id="3225"/>
    <lineage>
        <taxon>Eukaryota</taxon>
        <taxon>Viridiplantae</taxon>
        <taxon>Streptophyta</taxon>
        <taxon>Embryophyta</taxon>
        <taxon>Bryophyta</taxon>
        <taxon>Bryophytina</taxon>
        <taxon>Bryopsida</taxon>
        <taxon>Dicranidae</taxon>
        <taxon>Pseudoditrichales</taxon>
        <taxon>Ditrichaceae</taxon>
        <taxon>Ceratodon</taxon>
    </lineage>
</organism>
<reference evidence="8" key="1">
    <citation type="submission" date="2020-06" db="EMBL/GenBank/DDBJ databases">
        <title>WGS assembly of Ceratodon purpureus strain R40.</title>
        <authorList>
            <person name="Carey S.B."/>
            <person name="Jenkins J."/>
            <person name="Shu S."/>
            <person name="Lovell J.T."/>
            <person name="Sreedasyam A."/>
            <person name="Maumus F."/>
            <person name="Tiley G.P."/>
            <person name="Fernandez-Pozo N."/>
            <person name="Barry K."/>
            <person name="Chen C."/>
            <person name="Wang M."/>
            <person name="Lipzen A."/>
            <person name="Daum C."/>
            <person name="Saski C.A."/>
            <person name="Payton A.C."/>
            <person name="Mcbreen J.C."/>
            <person name="Conrad R.E."/>
            <person name="Kollar L.M."/>
            <person name="Olsson S."/>
            <person name="Huttunen S."/>
            <person name="Landis J.B."/>
            <person name="Wickett N.J."/>
            <person name="Johnson M.G."/>
            <person name="Rensing S.A."/>
            <person name="Grimwood J."/>
            <person name="Schmutz J."/>
            <person name="Mcdaniel S.F."/>
        </authorList>
    </citation>
    <scope>NUCLEOTIDE SEQUENCE</scope>
    <source>
        <strain evidence="8">R40</strain>
    </source>
</reference>
<feature type="transmembrane region" description="Helical" evidence="7">
    <location>
        <begin position="87"/>
        <end position="108"/>
    </location>
</feature>
<keyword evidence="9" id="KW-1185">Reference proteome</keyword>
<keyword evidence="6 7" id="KW-0472">Membrane</keyword>
<feature type="transmembrane region" description="Helical" evidence="7">
    <location>
        <begin position="178"/>
        <end position="196"/>
    </location>
</feature>
<dbReference type="AlphaFoldDB" id="A0A8T0I6X2"/>
<evidence type="ECO:0008006" key="10">
    <source>
        <dbReference type="Google" id="ProtNLM"/>
    </source>
</evidence>
<feature type="transmembrane region" description="Helical" evidence="7">
    <location>
        <begin position="63"/>
        <end position="81"/>
    </location>
</feature>
<dbReference type="GO" id="GO:0042500">
    <property type="term" value="F:aspartic endopeptidase activity, intramembrane cleaving"/>
    <property type="evidence" value="ECO:0007669"/>
    <property type="project" value="InterPro"/>
</dbReference>
<dbReference type="Pfam" id="PF04258">
    <property type="entry name" value="Peptidase_A22B"/>
    <property type="match status" value="1"/>
</dbReference>
<dbReference type="EMBL" id="CM026424">
    <property type="protein sequence ID" value="KAG0578719.1"/>
    <property type="molecule type" value="Genomic_DNA"/>
</dbReference>
<feature type="transmembrane region" description="Helical" evidence="7">
    <location>
        <begin position="303"/>
        <end position="325"/>
    </location>
</feature>
<dbReference type="SMART" id="SM00730">
    <property type="entry name" value="PSN"/>
    <property type="match status" value="1"/>
</dbReference>
<evidence type="ECO:0000256" key="1">
    <source>
        <dbReference type="ARBA" id="ARBA00004127"/>
    </source>
</evidence>
<dbReference type="PANTHER" id="PTHR12174">
    <property type="entry name" value="SIGNAL PEPTIDE PEPTIDASE"/>
    <property type="match status" value="1"/>
</dbReference>
<evidence type="ECO:0000256" key="6">
    <source>
        <dbReference type="ARBA" id="ARBA00023136"/>
    </source>
</evidence>
<dbReference type="GO" id="GO:0098553">
    <property type="term" value="C:lumenal side of endoplasmic reticulum membrane"/>
    <property type="evidence" value="ECO:0007669"/>
    <property type="project" value="TreeGrafter"/>
</dbReference>
<evidence type="ECO:0000256" key="4">
    <source>
        <dbReference type="ARBA" id="ARBA00022801"/>
    </source>
</evidence>
<dbReference type="GO" id="GO:0006465">
    <property type="term" value="P:signal peptide processing"/>
    <property type="evidence" value="ECO:0007669"/>
    <property type="project" value="TreeGrafter"/>
</dbReference>
<dbReference type="GO" id="GO:0098554">
    <property type="term" value="C:cytoplasmic side of endoplasmic reticulum membrane"/>
    <property type="evidence" value="ECO:0007669"/>
    <property type="project" value="TreeGrafter"/>
</dbReference>
<evidence type="ECO:0000313" key="9">
    <source>
        <dbReference type="Proteomes" id="UP000822688"/>
    </source>
</evidence>
<comment type="subcellular location">
    <subcellularLocation>
        <location evidence="1">Endomembrane system</location>
        <topology evidence="1">Multi-pass membrane protein</topology>
    </subcellularLocation>
</comment>
<proteinExistence type="inferred from homology"/>
<evidence type="ECO:0000313" key="8">
    <source>
        <dbReference type="EMBL" id="KAG0578719.1"/>
    </source>
</evidence>
<dbReference type="OrthoDB" id="29661at2759"/>
<accession>A0A8T0I6X2</accession>
<evidence type="ECO:0000256" key="2">
    <source>
        <dbReference type="ARBA" id="ARBA00006859"/>
    </source>
</evidence>